<keyword evidence="4" id="KW-1185">Reference proteome</keyword>
<evidence type="ECO:0000256" key="1">
    <source>
        <dbReference type="SAM" id="MobiDB-lite"/>
    </source>
</evidence>
<reference evidence="3" key="1">
    <citation type="submission" date="2017-09" db="EMBL/GenBank/DDBJ databases">
        <title>Polyketide synthases of a Diaporthe helianthi virulent isolate.</title>
        <authorList>
            <person name="Baroncelli R."/>
        </authorList>
    </citation>
    <scope>NUCLEOTIDE SEQUENCE [LARGE SCALE GENOMIC DNA]</scope>
    <source>
        <strain evidence="3">7/96</strain>
    </source>
</reference>
<dbReference type="AlphaFoldDB" id="A0A2P5HN48"/>
<feature type="transmembrane region" description="Helical" evidence="2">
    <location>
        <begin position="127"/>
        <end position="148"/>
    </location>
</feature>
<evidence type="ECO:0000313" key="3">
    <source>
        <dbReference type="EMBL" id="POS71682.1"/>
    </source>
</evidence>
<keyword evidence="2" id="KW-0472">Membrane</keyword>
<gene>
    <name evidence="3" type="ORF">DHEL01_v209927</name>
</gene>
<proteinExistence type="predicted"/>
<protein>
    <recommendedName>
        <fullName evidence="5">Fucose-specific lectin</fullName>
    </recommendedName>
</protein>
<evidence type="ECO:0000256" key="2">
    <source>
        <dbReference type="SAM" id="Phobius"/>
    </source>
</evidence>
<feature type="region of interest" description="Disordered" evidence="1">
    <location>
        <begin position="1"/>
        <end position="62"/>
    </location>
</feature>
<feature type="compositionally biased region" description="Basic and acidic residues" evidence="1">
    <location>
        <begin position="32"/>
        <end position="43"/>
    </location>
</feature>
<organism evidence="3 4">
    <name type="scientific">Diaporthe helianthi</name>
    <dbReference type="NCBI Taxonomy" id="158607"/>
    <lineage>
        <taxon>Eukaryota</taxon>
        <taxon>Fungi</taxon>
        <taxon>Dikarya</taxon>
        <taxon>Ascomycota</taxon>
        <taxon>Pezizomycotina</taxon>
        <taxon>Sordariomycetes</taxon>
        <taxon>Sordariomycetidae</taxon>
        <taxon>Diaporthales</taxon>
        <taxon>Diaporthaceae</taxon>
        <taxon>Diaporthe</taxon>
    </lineage>
</organism>
<dbReference type="OrthoDB" id="5396810at2759"/>
<keyword evidence="2" id="KW-0812">Transmembrane</keyword>
<name>A0A2P5HN48_DIAHE</name>
<keyword evidence="2" id="KW-1133">Transmembrane helix</keyword>
<evidence type="ECO:0000313" key="4">
    <source>
        <dbReference type="Proteomes" id="UP000094444"/>
    </source>
</evidence>
<dbReference type="Proteomes" id="UP000094444">
    <property type="component" value="Unassembled WGS sequence"/>
</dbReference>
<evidence type="ECO:0008006" key="5">
    <source>
        <dbReference type="Google" id="ProtNLM"/>
    </source>
</evidence>
<dbReference type="SUPFAM" id="SSF89372">
    <property type="entry name" value="Fucose-specific lectin"/>
    <property type="match status" value="1"/>
</dbReference>
<dbReference type="Gene3D" id="2.120.10.70">
    <property type="entry name" value="Fucose-specific lectin"/>
    <property type="match status" value="1"/>
</dbReference>
<dbReference type="EMBL" id="MAVT02001198">
    <property type="protein sequence ID" value="POS71682.1"/>
    <property type="molecule type" value="Genomic_DNA"/>
</dbReference>
<dbReference type="InParanoid" id="A0A2P5HN48"/>
<accession>A0A2P5HN48</accession>
<comment type="caution">
    <text evidence="3">The sequence shown here is derived from an EMBL/GenBank/DDBJ whole genome shotgun (WGS) entry which is preliminary data.</text>
</comment>
<sequence>MSGGNGEDGRRDSIPVSPTNDNARGPVNVSRHLQDEGTGEKEYFNPVELDSPTVPRGRHYSETSFPIHPQVISSNITKAGSTSLDTTDKSVAEAEVAVAPVARHSGFLVPRWVGTSWKRMSKTVRNVLVIIIIFAIIIVVATVLGVLLGRRHDGKREPAEGQYDILDTSKLAAVAFQNVGDITDKSVFFQDSGSLAIMRARWNDSSVGWKFENVSQSMTDGGSSIFPRAGTPLTAVAADAVDTNDLPRFWVDLYFMSLSNVPYQIWTWSTPQTDPSKDLLWHQEGLQTYQVIFNTGFAKGTQLAAYRDSCAADMCSQDSRLLYQGRNNDLMLASSPVQNWMIWNVTNLSVDDVPQLPQLEMNSSLAVTRFSPGPGPGAEPSGMRMYYDVSHQLEEYMFVNGTWTNGSFEASLGDQVTPPDVAVVAYANDTDSGGRGLDHTLITILFQNGSVVVHWQESLDGPWQMGLAPEEVNATALALDYDLRAYSLSPGKIIQEWQIDRFDPTMWSLVSNVTRT</sequence>